<keyword evidence="3 4" id="KW-0408">Iron</keyword>
<dbReference type="EMBL" id="JALHLF010000007">
    <property type="protein sequence ID" value="MCJ2181807.1"/>
    <property type="molecule type" value="Genomic_DNA"/>
</dbReference>
<keyword evidence="9" id="KW-1185">Reference proteome</keyword>
<feature type="chain" id="PRO_5045798227" evidence="6">
    <location>
        <begin position="33"/>
        <end position="154"/>
    </location>
</feature>
<sequence>MTPVRTPRRRRPFALATVGALALAAAFAAAHADTPAPAPASAPASEPKGPPPLPAPLTVSSRPDAGPGERLFLEKCAMCHGPNGMGTGLLARRSDEPLLEKRTDLTADFVIQAARMGIGNMPAIPRGEASDAQLAAIAHYLAHDAAPTSRKARR</sequence>
<feature type="compositionally biased region" description="Low complexity" evidence="5">
    <location>
        <begin position="32"/>
        <end position="47"/>
    </location>
</feature>
<protein>
    <submittedName>
        <fullName evidence="8">Cytochrome c</fullName>
    </submittedName>
</protein>
<evidence type="ECO:0000256" key="3">
    <source>
        <dbReference type="ARBA" id="ARBA00023004"/>
    </source>
</evidence>
<dbReference type="Gene3D" id="1.10.760.10">
    <property type="entry name" value="Cytochrome c-like domain"/>
    <property type="match status" value="1"/>
</dbReference>
<dbReference type="InterPro" id="IPR036909">
    <property type="entry name" value="Cyt_c-like_dom_sf"/>
</dbReference>
<evidence type="ECO:0000256" key="1">
    <source>
        <dbReference type="ARBA" id="ARBA00022617"/>
    </source>
</evidence>
<feature type="region of interest" description="Disordered" evidence="5">
    <location>
        <begin position="32"/>
        <end position="68"/>
    </location>
</feature>
<name>A0ABT0B9S3_9SPHN</name>
<evidence type="ECO:0000313" key="8">
    <source>
        <dbReference type="EMBL" id="MCJ2181807.1"/>
    </source>
</evidence>
<evidence type="ECO:0000313" key="9">
    <source>
        <dbReference type="Proteomes" id="UP001162881"/>
    </source>
</evidence>
<dbReference type="SUPFAM" id="SSF46626">
    <property type="entry name" value="Cytochrome c"/>
    <property type="match status" value="1"/>
</dbReference>
<evidence type="ECO:0000256" key="4">
    <source>
        <dbReference type="PROSITE-ProRule" id="PRU00433"/>
    </source>
</evidence>
<reference evidence="8" key="1">
    <citation type="submission" date="2022-03" db="EMBL/GenBank/DDBJ databases">
        <title>Identification of a novel bacterium isolated from mangrove sediments.</title>
        <authorList>
            <person name="Pan X."/>
        </authorList>
    </citation>
    <scope>NUCLEOTIDE SEQUENCE</scope>
    <source>
        <strain evidence="8">B1949</strain>
    </source>
</reference>
<dbReference type="InterPro" id="IPR009056">
    <property type="entry name" value="Cyt_c-like_dom"/>
</dbReference>
<dbReference type="Proteomes" id="UP001162881">
    <property type="component" value="Unassembled WGS sequence"/>
</dbReference>
<keyword evidence="2 4" id="KW-0479">Metal-binding</keyword>
<evidence type="ECO:0000256" key="2">
    <source>
        <dbReference type="ARBA" id="ARBA00022723"/>
    </source>
</evidence>
<dbReference type="PROSITE" id="PS51007">
    <property type="entry name" value="CYTC"/>
    <property type="match status" value="1"/>
</dbReference>
<accession>A0ABT0B9S3</accession>
<feature type="domain" description="Cytochrome c" evidence="7">
    <location>
        <begin position="63"/>
        <end position="145"/>
    </location>
</feature>
<gene>
    <name evidence="8" type="ORF">MTR62_03670</name>
</gene>
<keyword evidence="6" id="KW-0732">Signal</keyword>
<proteinExistence type="predicted"/>
<comment type="caution">
    <text evidence="8">The sequence shown here is derived from an EMBL/GenBank/DDBJ whole genome shotgun (WGS) entry which is preliminary data.</text>
</comment>
<evidence type="ECO:0000259" key="7">
    <source>
        <dbReference type="PROSITE" id="PS51007"/>
    </source>
</evidence>
<dbReference type="Pfam" id="PF13442">
    <property type="entry name" value="Cytochrome_CBB3"/>
    <property type="match status" value="1"/>
</dbReference>
<keyword evidence="1 4" id="KW-0349">Heme</keyword>
<evidence type="ECO:0000256" key="5">
    <source>
        <dbReference type="SAM" id="MobiDB-lite"/>
    </source>
</evidence>
<feature type="signal peptide" evidence="6">
    <location>
        <begin position="1"/>
        <end position="32"/>
    </location>
</feature>
<dbReference type="RefSeq" id="WP_244017057.1">
    <property type="nucleotide sequence ID" value="NZ_JALHLF010000007.1"/>
</dbReference>
<evidence type="ECO:0000256" key="6">
    <source>
        <dbReference type="SAM" id="SignalP"/>
    </source>
</evidence>
<organism evidence="8 9">
    <name type="scientific">Novosphingobium organovorum</name>
    <dbReference type="NCBI Taxonomy" id="2930092"/>
    <lineage>
        <taxon>Bacteria</taxon>
        <taxon>Pseudomonadati</taxon>
        <taxon>Pseudomonadota</taxon>
        <taxon>Alphaproteobacteria</taxon>
        <taxon>Sphingomonadales</taxon>
        <taxon>Sphingomonadaceae</taxon>
        <taxon>Novosphingobium</taxon>
    </lineage>
</organism>